<comment type="caution">
    <text evidence="1">The sequence shown here is derived from an EMBL/GenBank/DDBJ whole genome shotgun (WGS) entry which is preliminary data.</text>
</comment>
<organism evidence="1 2">
    <name type="scientific">Puccinia graminis f. sp. tritici</name>
    <dbReference type="NCBI Taxonomy" id="56615"/>
    <lineage>
        <taxon>Eukaryota</taxon>
        <taxon>Fungi</taxon>
        <taxon>Dikarya</taxon>
        <taxon>Basidiomycota</taxon>
        <taxon>Pucciniomycotina</taxon>
        <taxon>Pucciniomycetes</taxon>
        <taxon>Pucciniales</taxon>
        <taxon>Pucciniaceae</taxon>
        <taxon>Puccinia</taxon>
    </lineage>
</organism>
<proteinExistence type="predicted"/>
<keyword evidence="2" id="KW-1185">Reference proteome</keyword>
<name>A0A5B0PIT2_PUCGR</name>
<dbReference type="AlphaFoldDB" id="A0A5B0PIT2"/>
<accession>A0A5B0PIT2</accession>
<evidence type="ECO:0000313" key="1">
    <source>
        <dbReference type="EMBL" id="KAA1101555.1"/>
    </source>
</evidence>
<dbReference type="Proteomes" id="UP000324748">
    <property type="component" value="Unassembled WGS sequence"/>
</dbReference>
<dbReference type="EMBL" id="VSWC01000053">
    <property type="protein sequence ID" value="KAA1101555.1"/>
    <property type="molecule type" value="Genomic_DNA"/>
</dbReference>
<gene>
    <name evidence="1" type="ORF">PGT21_024268</name>
</gene>
<sequence length="87" mass="9442">MTEDTPSVMEAVELAVRGVILIPLRNCGQARHRFSPLCLTPLLLLSARSTQVRLLFALVSFLSIVSHSASSAFCSLDSGSLALRSRR</sequence>
<protein>
    <submittedName>
        <fullName evidence="1">Uncharacterized protein</fullName>
    </submittedName>
</protein>
<reference evidence="1 2" key="1">
    <citation type="submission" date="2019-05" db="EMBL/GenBank/DDBJ databases">
        <title>Emergence of the Ug99 lineage of the wheat stem rust pathogen through somatic hybridization.</title>
        <authorList>
            <person name="Li F."/>
            <person name="Upadhyaya N.M."/>
            <person name="Sperschneider J."/>
            <person name="Matny O."/>
            <person name="Nguyen-Phuc H."/>
            <person name="Mago R."/>
            <person name="Raley C."/>
            <person name="Miller M.E."/>
            <person name="Silverstein K.A.T."/>
            <person name="Henningsen E."/>
            <person name="Hirsch C.D."/>
            <person name="Visser B."/>
            <person name="Pretorius Z.A."/>
            <person name="Steffenson B.J."/>
            <person name="Schwessinger B."/>
            <person name="Dodds P.N."/>
            <person name="Figueroa M."/>
        </authorList>
    </citation>
    <scope>NUCLEOTIDE SEQUENCE [LARGE SCALE GENOMIC DNA]</scope>
    <source>
        <strain evidence="1">21-0</strain>
    </source>
</reference>
<evidence type="ECO:0000313" key="2">
    <source>
        <dbReference type="Proteomes" id="UP000324748"/>
    </source>
</evidence>